<evidence type="ECO:0000313" key="2">
    <source>
        <dbReference type="EMBL" id="PLW31033.1"/>
    </source>
</evidence>
<feature type="region of interest" description="Disordered" evidence="1">
    <location>
        <begin position="114"/>
        <end position="141"/>
    </location>
</feature>
<name>A0A2N5TZW6_9BASI</name>
<evidence type="ECO:0000313" key="3">
    <source>
        <dbReference type="Proteomes" id="UP000235392"/>
    </source>
</evidence>
<evidence type="ECO:0000256" key="1">
    <source>
        <dbReference type="SAM" id="MobiDB-lite"/>
    </source>
</evidence>
<dbReference type="AlphaFoldDB" id="A0A2N5TZW6"/>
<protein>
    <submittedName>
        <fullName evidence="2">Uncharacterized protein</fullName>
    </submittedName>
</protein>
<accession>A0A2N5TZW6</accession>
<comment type="caution">
    <text evidence="2">The sequence shown here is derived from an EMBL/GenBank/DDBJ whole genome shotgun (WGS) entry which is preliminary data.</text>
</comment>
<proteinExistence type="predicted"/>
<feature type="non-terminal residue" evidence="2">
    <location>
        <position position="1"/>
    </location>
</feature>
<sequence>SRSRGSRYGYPYKGYRGSRKPLESRGLREPTGVQSLHACPKGVQALHAFQTGVQALHACLARLLAMCTPIAFGGACARPLGVPLSSPEFRAWVYAHQKISPGGIKRNGHVTHKYDNSKEKKRKQTMTGELQELEKSHKEFL</sequence>
<feature type="compositionally biased region" description="Basic and acidic residues" evidence="1">
    <location>
        <begin position="132"/>
        <end position="141"/>
    </location>
</feature>
<organism evidence="2 3">
    <name type="scientific">Puccinia coronata f. sp. avenae</name>
    <dbReference type="NCBI Taxonomy" id="200324"/>
    <lineage>
        <taxon>Eukaryota</taxon>
        <taxon>Fungi</taxon>
        <taxon>Dikarya</taxon>
        <taxon>Basidiomycota</taxon>
        <taxon>Pucciniomycotina</taxon>
        <taxon>Pucciniomycetes</taxon>
        <taxon>Pucciniales</taxon>
        <taxon>Pucciniaceae</taxon>
        <taxon>Puccinia</taxon>
    </lineage>
</organism>
<gene>
    <name evidence="2" type="ORF">PCASD_16036</name>
</gene>
<dbReference type="Proteomes" id="UP000235392">
    <property type="component" value="Unassembled WGS sequence"/>
</dbReference>
<reference evidence="2 3" key="1">
    <citation type="submission" date="2017-11" db="EMBL/GenBank/DDBJ databases">
        <title>De novo assembly and phasing of dikaryotic genomes from two isolates of Puccinia coronata f. sp. avenae, the causal agent of oat crown rust.</title>
        <authorList>
            <person name="Miller M.E."/>
            <person name="Zhang Y."/>
            <person name="Omidvar V."/>
            <person name="Sperschneider J."/>
            <person name="Schwessinger B."/>
            <person name="Raley C."/>
            <person name="Palmer J.M."/>
            <person name="Garnica D."/>
            <person name="Upadhyaya N."/>
            <person name="Rathjen J."/>
            <person name="Taylor J.M."/>
            <person name="Park R.F."/>
            <person name="Dodds P.N."/>
            <person name="Hirsch C.D."/>
            <person name="Kianian S.F."/>
            <person name="Figueroa M."/>
        </authorList>
    </citation>
    <scope>NUCLEOTIDE SEQUENCE [LARGE SCALE GENOMIC DNA]</scope>
    <source>
        <strain evidence="2">12SD80</strain>
    </source>
</reference>
<dbReference type="EMBL" id="PGCI01000279">
    <property type="protein sequence ID" value="PLW31033.1"/>
    <property type="molecule type" value="Genomic_DNA"/>
</dbReference>